<dbReference type="NCBIfam" id="NF004846">
    <property type="entry name" value="PRK06197.1"/>
    <property type="match status" value="1"/>
</dbReference>
<organism evidence="3 4">
    <name type="scientific">Lysinibacillus antri</name>
    <dbReference type="NCBI Taxonomy" id="2498145"/>
    <lineage>
        <taxon>Bacteria</taxon>
        <taxon>Bacillati</taxon>
        <taxon>Bacillota</taxon>
        <taxon>Bacilli</taxon>
        <taxon>Bacillales</taxon>
        <taxon>Bacillaceae</taxon>
        <taxon>Lysinibacillus</taxon>
    </lineage>
</organism>
<dbReference type="PANTHER" id="PTHR24320:SF148">
    <property type="entry name" value="NAD(P)-BINDING ROSSMANN-FOLD SUPERFAMILY PROTEIN"/>
    <property type="match status" value="1"/>
</dbReference>
<accession>A0A3S0R5C2</accession>
<evidence type="ECO:0000256" key="1">
    <source>
        <dbReference type="ARBA" id="ARBA00006484"/>
    </source>
</evidence>
<dbReference type="GO" id="GO:0016491">
    <property type="term" value="F:oxidoreductase activity"/>
    <property type="evidence" value="ECO:0007669"/>
    <property type="project" value="UniProtKB-KW"/>
</dbReference>
<dbReference type="RefSeq" id="WP_126659645.1">
    <property type="nucleotide sequence ID" value="NZ_RYYR01000018.1"/>
</dbReference>
<dbReference type="AlphaFoldDB" id="A0A3S0R5C2"/>
<dbReference type="EMBL" id="RYYR01000018">
    <property type="protein sequence ID" value="RUL50894.1"/>
    <property type="molecule type" value="Genomic_DNA"/>
</dbReference>
<dbReference type="PANTHER" id="PTHR24320">
    <property type="entry name" value="RETINOL DEHYDROGENASE"/>
    <property type="match status" value="1"/>
</dbReference>
<sequence length="306" mass="33693">MSKGWTKSDIGDLSGKVVIVTGANSGLGYETCLALAEKDATVVLAVRNLNKGLDAIDKIKVHYPNANLHAMSLDLNDLASVKRFVESFKSKFNSLSILINNAGIMAPPFQQTKDGFESQVGVNYLGHFALTGHLLDYLKKTPNSRVVSLGSLAAHKIKPEFHNFKGTKKYKALKYYGQSKLACMLFAKELQYRFRQHQIDSKSVACHPGISQTNLFAKGSRKLTRKLTRTSLKLIGQEAETGAYPILYAATEARVRGGEYIGPDGRGGSKGDPIELDIIDELYNEHVACNLWKLSETLTGVTYNFK</sequence>
<proteinExistence type="inferred from homology"/>
<reference evidence="3 4" key="1">
    <citation type="submission" date="2018-12" db="EMBL/GenBank/DDBJ databases">
        <title>Lysinibacillus antri sp. nov., isolated from a cave soil.</title>
        <authorList>
            <person name="Narsing Rao M.P."/>
            <person name="Zhang H."/>
            <person name="Dong Z.-Y."/>
            <person name="Niu X.-K."/>
            <person name="Zhang K."/>
            <person name="Fang B.-Z."/>
            <person name="Kang Y.-Q."/>
            <person name="Xiao M."/>
            <person name="Li W.-J."/>
        </authorList>
    </citation>
    <scope>NUCLEOTIDE SEQUENCE [LARGE SCALE GENOMIC DNA]</scope>
    <source>
        <strain evidence="3 4">SYSU K30002</strain>
    </source>
</reference>
<dbReference type="PRINTS" id="PR00081">
    <property type="entry name" value="GDHRDH"/>
</dbReference>
<keyword evidence="4" id="KW-1185">Reference proteome</keyword>
<protein>
    <submittedName>
        <fullName evidence="3">SDR family NAD(P)-dependent oxidoreductase</fullName>
    </submittedName>
</protein>
<dbReference type="CDD" id="cd05327">
    <property type="entry name" value="retinol-DH_like_SDR_c_like"/>
    <property type="match status" value="1"/>
</dbReference>
<comment type="similarity">
    <text evidence="1">Belongs to the short-chain dehydrogenases/reductases (SDR) family.</text>
</comment>
<gene>
    <name evidence="3" type="ORF">EK386_13175</name>
</gene>
<dbReference type="SUPFAM" id="SSF51735">
    <property type="entry name" value="NAD(P)-binding Rossmann-fold domains"/>
    <property type="match status" value="1"/>
</dbReference>
<evidence type="ECO:0000256" key="2">
    <source>
        <dbReference type="ARBA" id="ARBA00023002"/>
    </source>
</evidence>
<comment type="caution">
    <text evidence="3">The sequence shown here is derived from an EMBL/GenBank/DDBJ whole genome shotgun (WGS) entry which is preliminary data.</text>
</comment>
<evidence type="ECO:0000313" key="4">
    <source>
        <dbReference type="Proteomes" id="UP000287910"/>
    </source>
</evidence>
<evidence type="ECO:0000313" key="3">
    <source>
        <dbReference type="EMBL" id="RUL50894.1"/>
    </source>
</evidence>
<dbReference type="Pfam" id="PF00106">
    <property type="entry name" value="adh_short"/>
    <property type="match status" value="1"/>
</dbReference>
<keyword evidence="2" id="KW-0560">Oxidoreductase</keyword>
<dbReference type="Gene3D" id="3.40.50.720">
    <property type="entry name" value="NAD(P)-binding Rossmann-like Domain"/>
    <property type="match status" value="1"/>
</dbReference>
<dbReference type="InterPro" id="IPR036291">
    <property type="entry name" value="NAD(P)-bd_dom_sf"/>
</dbReference>
<dbReference type="Proteomes" id="UP000287910">
    <property type="component" value="Unassembled WGS sequence"/>
</dbReference>
<dbReference type="InterPro" id="IPR002347">
    <property type="entry name" value="SDR_fam"/>
</dbReference>
<name>A0A3S0R5C2_9BACI</name>